<accession>A0A1I3AST3</accession>
<evidence type="ECO:0000313" key="3">
    <source>
        <dbReference type="Proteomes" id="UP000199287"/>
    </source>
</evidence>
<dbReference type="STRING" id="69895.SAMN05192551_101392"/>
<dbReference type="InterPro" id="IPR003593">
    <property type="entry name" value="AAA+_ATPase"/>
</dbReference>
<dbReference type="AlphaFoldDB" id="A0A1I3AST3"/>
<dbReference type="InterPro" id="IPR006083">
    <property type="entry name" value="PRK/URK"/>
</dbReference>
<name>A0A1I3AST3_9FIRM</name>
<dbReference type="Proteomes" id="UP000199287">
    <property type="component" value="Unassembled WGS sequence"/>
</dbReference>
<sequence length="557" mass="65119">MISNQQNDMIEITVNSKNAKKFPKGSTLEKISKEYQENSCSRIIAAIVRNELKELSSSIDENCDIRWVDACSSIGSRIYKRSLTFVFIRACMELYSGCQVNVEHSINKGLYCEVKYKKELQIEDSQRIYNRMKEIIEEDVPFEKRRVSVEEAIDIFKDYDQMSKVKLLKYREKPYIKLYQCGWLKNYFYGYMVPSTGYLKEFNLQYYPPGFVLQYPRNEDGGKIPDFVDNPKIFKVFRESEKWAEILQVDYVASLNDLIVSQKEDEYIRISEALHEKKIAQMADYIAEDLNHRRLILIAGPSSSGKTSLARRLSIQLRVNGLKPKSISLDDYFVDREKTPLDENGEYNFEAIEAIDLNLFNKDLKKILSGETVEIPTFNFKTGKREYRGKTIQIDKDQPLILEGIHALNDRLTESVERNLKFKIYISCLTQLNIDEHNRIPTTDARLIRRMVRDHQFRGNDALRTMSMWPSVRRGEEAYIFPFQEDADVMFNSALFYELSVLKKYAEPLLRQIDRGSPQFPEAKRLLKFLSYFVVLENEDDIPKTSILREFIGNGAF</sequence>
<protein>
    <submittedName>
        <fullName evidence="2">Uridine kinase</fullName>
    </submittedName>
</protein>
<dbReference type="RefSeq" id="WP_093369067.1">
    <property type="nucleotide sequence ID" value="NZ_FOQA01000001.1"/>
</dbReference>
<dbReference type="Gene3D" id="3.30.980.10">
    <property type="entry name" value="Threonyl-trna Synthetase, Chain A, domain 2"/>
    <property type="match status" value="1"/>
</dbReference>
<organism evidence="2 3">
    <name type="scientific">Tindallia magadiensis</name>
    <dbReference type="NCBI Taxonomy" id="69895"/>
    <lineage>
        <taxon>Bacteria</taxon>
        <taxon>Bacillati</taxon>
        <taxon>Bacillota</taxon>
        <taxon>Clostridia</taxon>
        <taxon>Peptostreptococcales</taxon>
        <taxon>Tindalliaceae</taxon>
        <taxon>Tindallia</taxon>
    </lineage>
</organism>
<dbReference type="OrthoDB" id="9764644at2"/>
<dbReference type="GO" id="GO:0016301">
    <property type="term" value="F:kinase activity"/>
    <property type="evidence" value="ECO:0007669"/>
    <property type="project" value="UniProtKB-KW"/>
</dbReference>
<keyword evidence="2" id="KW-0808">Transferase</keyword>
<gene>
    <name evidence="2" type="ORF">SAMN05192551_101392</name>
</gene>
<evidence type="ECO:0000313" key="2">
    <source>
        <dbReference type="EMBL" id="SFH53147.1"/>
    </source>
</evidence>
<evidence type="ECO:0000259" key="1">
    <source>
        <dbReference type="SMART" id="SM00382"/>
    </source>
</evidence>
<proteinExistence type="predicted"/>
<dbReference type="PANTHER" id="PTHR10285">
    <property type="entry name" value="URIDINE KINASE"/>
    <property type="match status" value="1"/>
</dbReference>
<dbReference type="CDD" id="cd02028">
    <property type="entry name" value="UMPK_like"/>
    <property type="match status" value="1"/>
</dbReference>
<dbReference type="SMART" id="SM00382">
    <property type="entry name" value="AAA"/>
    <property type="match status" value="1"/>
</dbReference>
<dbReference type="InterPro" id="IPR018163">
    <property type="entry name" value="Thr/Ala-tRNA-synth_IIc_edit"/>
</dbReference>
<keyword evidence="2" id="KW-0418">Kinase</keyword>
<dbReference type="Pfam" id="PF00485">
    <property type="entry name" value="PRK"/>
    <property type="match status" value="1"/>
</dbReference>
<keyword evidence="3" id="KW-1185">Reference proteome</keyword>
<dbReference type="EMBL" id="FOQA01000001">
    <property type="protein sequence ID" value="SFH53147.1"/>
    <property type="molecule type" value="Genomic_DNA"/>
</dbReference>
<feature type="domain" description="AAA+ ATPase" evidence="1">
    <location>
        <begin position="292"/>
        <end position="462"/>
    </location>
</feature>
<dbReference type="SUPFAM" id="SSF55186">
    <property type="entry name" value="ThrRS/AlaRS common domain"/>
    <property type="match status" value="1"/>
</dbReference>
<dbReference type="Gene3D" id="3.40.50.300">
    <property type="entry name" value="P-loop containing nucleotide triphosphate hydrolases"/>
    <property type="match status" value="1"/>
</dbReference>
<dbReference type="SUPFAM" id="SSF52540">
    <property type="entry name" value="P-loop containing nucleoside triphosphate hydrolases"/>
    <property type="match status" value="1"/>
</dbReference>
<dbReference type="InterPro" id="IPR027417">
    <property type="entry name" value="P-loop_NTPase"/>
</dbReference>
<reference evidence="3" key="1">
    <citation type="submission" date="2016-10" db="EMBL/GenBank/DDBJ databases">
        <authorList>
            <person name="Varghese N."/>
            <person name="Submissions S."/>
        </authorList>
    </citation>
    <scope>NUCLEOTIDE SEQUENCE [LARGE SCALE GENOMIC DNA]</scope>
    <source>
        <strain evidence="3">Z-7934</strain>
    </source>
</reference>
<dbReference type="GO" id="GO:0005524">
    <property type="term" value="F:ATP binding"/>
    <property type="evidence" value="ECO:0007669"/>
    <property type="project" value="InterPro"/>
</dbReference>